<keyword evidence="1" id="KW-0175">Coiled coil</keyword>
<proteinExistence type="predicted"/>
<dbReference type="InterPro" id="IPR046347">
    <property type="entry name" value="bZIP_sf"/>
</dbReference>
<feature type="coiled-coil region" evidence="1">
    <location>
        <begin position="108"/>
        <end position="156"/>
    </location>
</feature>
<keyword evidence="4" id="KW-1185">Reference proteome</keyword>
<dbReference type="SMART" id="SM00338">
    <property type="entry name" value="BRLZ"/>
    <property type="match status" value="1"/>
</dbReference>
<dbReference type="InterPro" id="IPR004827">
    <property type="entry name" value="bZIP"/>
</dbReference>
<dbReference type="Gene3D" id="1.20.5.170">
    <property type="match status" value="1"/>
</dbReference>
<dbReference type="Pfam" id="PF07716">
    <property type="entry name" value="bZIP_2"/>
    <property type="match status" value="1"/>
</dbReference>
<accession>A0AA88IJ92</accession>
<dbReference type="SUPFAM" id="SSF57959">
    <property type="entry name" value="Leucine zipper domain"/>
    <property type="match status" value="1"/>
</dbReference>
<protein>
    <recommendedName>
        <fullName evidence="2">BZIP domain-containing protein</fullName>
    </recommendedName>
</protein>
<dbReference type="PANTHER" id="PTHR23334:SF20">
    <property type="entry name" value="BASIC LEUCINE ZIPPER 24"/>
    <property type="match status" value="1"/>
</dbReference>
<dbReference type="CDD" id="cd14693">
    <property type="entry name" value="bZIP_CEBP"/>
    <property type="match status" value="1"/>
</dbReference>
<comment type="caution">
    <text evidence="3">The sequence shown here is derived from an EMBL/GenBank/DDBJ whole genome shotgun (WGS) entry which is preliminary data.</text>
</comment>
<dbReference type="GO" id="GO:0006351">
    <property type="term" value="P:DNA-templated transcription"/>
    <property type="evidence" value="ECO:0007669"/>
    <property type="project" value="InterPro"/>
</dbReference>
<dbReference type="InterPro" id="IPR031106">
    <property type="entry name" value="C/EBP"/>
</dbReference>
<dbReference type="EMBL" id="JAVRJZ010000005">
    <property type="protein sequence ID" value="KAK2721952.1"/>
    <property type="molecule type" value="Genomic_DNA"/>
</dbReference>
<dbReference type="GO" id="GO:0000978">
    <property type="term" value="F:RNA polymerase II cis-regulatory region sequence-specific DNA binding"/>
    <property type="evidence" value="ECO:0007669"/>
    <property type="project" value="TreeGrafter"/>
</dbReference>
<evidence type="ECO:0000256" key="1">
    <source>
        <dbReference type="SAM" id="Coils"/>
    </source>
</evidence>
<feature type="domain" description="BZIP" evidence="2">
    <location>
        <begin position="97"/>
        <end position="160"/>
    </location>
</feature>
<name>A0AA88IJ92_ARTSF</name>
<dbReference type="GO" id="GO:0000981">
    <property type="term" value="F:DNA-binding transcription factor activity, RNA polymerase II-specific"/>
    <property type="evidence" value="ECO:0007669"/>
    <property type="project" value="TreeGrafter"/>
</dbReference>
<dbReference type="Proteomes" id="UP001187531">
    <property type="component" value="Unassembled WGS sequence"/>
</dbReference>
<reference evidence="3" key="1">
    <citation type="submission" date="2023-07" db="EMBL/GenBank/DDBJ databases">
        <title>Chromosome-level genome assembly of Artemia franciscana.</title>
        <authorList>
            <person name="Jo E."/>
        </authorList>
    </citation>
    <scope>NUCLEOTIDE SEQUENCE</scope>
    <source>
        <tissue evidence="3">Whole body</tissue>
    </source>
</reference>
<organism evidence="3 4">
    <name type="scientific">Artemia franciscana</name>
    <name type="common">Brine shrimp</name>
    <name type="synonym">Artemia sanfranciscana</name>
    <dbReference type="NCBI Taxonomy" id="6661"/>
    <lineage>
        <taxon>Eukaryota</taxon>
        <taxon>Metazoa</taxon>
        <taxon>Ecdysozoa</taxon>
        <taxon>Arthropoda</taxon>
        <taxon>Crustacea</taxon>
        <taxon>Branchiopoda</taxon>
        <taxon>Anostraca</taxon>
        <taxon>Artemiidae</taxon>
        <taxon>Artemia</taxon>
    </lineage>
</organism>
<dbReference type="PROSITE" id="PS50217">
    <property type="entry name" value="BZIP"/>
    <property type="match status" value="1"/>
</dbReference>
<dbReference type="PANTHER" id="PTHR23334">
    <property type="entry name" value="CCAAT/ENHANCER BINDING PROTEIN"/>
    <property type="match status" value="1"/>
</dbReference>
<evidence type="ECO:0000313" key="3">
    <source>
        <dbReference type="EMBL" id="KAK2721952.1"/>
    </source>
</evidence>
<evidence type="ECO:0000259" key="2">
    <source>
        <dbReference type="PROSITE" id="PS50217"/>
    </source>
</evidence>
<sequence length="207" mass="24344">MGSGNNLRCSELSSDWQSLLDLTFPEPFVNQSHHQAHGFVENSRNVSCGYVPFQHPSNQVLHQKNGMEKSCLKRTEGESFYEAKTEPQLKTIVDRNSEEYRKRRERNNIAVRRSREKAKQKIQAKEDELKMLTISNSCLKRRCEVLEEEVKILRSVHETFNQRLDPIWIEAERRLRSLREQKAMLLLEDPCSTQRGHITPKEKHKLM</sequence>
<evidence type="ECO:0000313" key="4">
    <source>
        <dbReference type="Proteomes" id="UP001187531"/>
    </source>
</evidence>
<gene>
    <name evidence="3" type="ORF">QYM36_002497</name>
</gene>
<dbReference type="AlphaFoldDB" id="A0AA88IJ92"/>